<dbReference type="Proteomes" id="UP000308600">
    <property type="component" value="Unassembled WGS sequence"/>
</dbReference>
<gene>
    <name evidence="1" type="ORF">BDN72DRAFT_855360</name>
</gene>
<sequence>MNGKYHRGGSGLQRQRKEVEAEGKRWNTDRDVPRLVNEINAKNRTPTTPIYPERDEAIAIPRVRVPPAGFESGYWTGAGMGWVDRPAYPWLHPLSKTGGRTPHVTDVLTCYHTIPATSVDVERLFSRDHKFESQGNHHYPWVVPPPMGFILDPYLSDRCDPVILALTKSVVASPKSHLQLDDNNSIFRLSSNHTLGTTHTPLSWLSIPLEVRPNRSAEGEKTLKSVDGYQKSNPDDMNSSAQILVQFISWFWVDFSGVTPPVRLWSRDTTPCTVGWHTQYYLWVSLLWVHFGNVTPLLWVDIYACPIHHQVYIWIMSNQVVWIDFGDVIPPFWVDMHIPSTTKCIRKATQKIHTYLAPEPQKCHHYLYSVSWNWIDLGDINLLLWVAVQVPSITKYDCGSQTVQLSYCLSSLGHNQKHHPEFHVHLATETQKYHHYFCPQINWLWVDFGNVIPLLWVAMHLLCIIKCECGPWVVNLPYTLNPMGEHQESNPEIPPHFVSWLWVDFGNIIPLLWIDIHVPSITTCDSLNYWVIVTIAIMPL</sequence>
<organism evidence="1 2">
    <name type="scientific">Pluteus cervinus</name>
    <dbReference type="NCBI Taxonomy" id="181527"/>
    <lineage>
        <taxon>Eukaryota</taxon>
        <taxon>Fungi</taxon>
        <taxon>Dikarya</taxon>
        <taxon>Basidiomycota</taxon>
        <taxon>Agaricomycotina</taxon>
        <taxon>Agaricomycetes</taxon>
        <taxon>Agaricomycetidae</taxon>
        <taxon>Agaricales</taxon>
        <taxon>Pluteineae</taxon>
        <taxon>Pluteaceae</taxon>
        <taxon>Pluteus</taxon>
    </lineage>
</organism>
<evidence type="ECO:0000313" key="2">
    <source>
        <dbReference type="Proteomes" id="UP000308600"/>
    </source>
</evidence>
<proteinExistence type="predicted"/>
<evidence type="ECO:0000313" key="1">
    <source>
        <dbReference type="EMBL" id="TFK72669.1"/>
    </source>
</evidence>
<name>A0ACD3B3V3_9AGAR</name>
<reference evidence="1 2" key="1">
    <citation type="journal article" date="2019" name="Nat. Ecol. Evol.">
        <title>Megaphylogeny resolves global patterns of mushroom evolution.</title>
        <authorList>
            <person name="Varga T."/>
            <person name="Krizsan K."/>
            <person name="Foldi C."/>
            <person name="Dima B."/>
            <person name="Sanchez-Garcia M."/>
            <person name="Sanchez-Ramirez S."/>
            <person name="Szollosi G.J."/>
            <person name="Szarkandi J.G."/>
            <person name="Papp V."/>
            <person name="Albert L."/>
            <person name="Andreopoulos W."/>
            <person name="Angelini C."/>
            <person name="Antonin V."/>
            <person name="Barry K.W."/>
            <person name="Bougher N.L."/>
            <person name="Buchanan P."/>
            <person name="Buyck B."/>
            <person name="Bense V."/>
            <person name="Catcheside P."/>
            <person name="Chovatia M."/>
            <person name="Cooper J."/>
            <person name="Damon W."/>
            <person name="Desjardin D."/>
            <person name="Finy P."/>
            <person name="Geml J."/>
            <person name="Haridas S."/>
            <person name="Hughes K."/>
            <person name="Justo A."/>
            <person name="Karasinski D."/>
            <person name="Kautmanova I."/>
            <person name="Kiss B."/>
            <person name="Kocsube S."/>
            <person name="Kotiranta H."/>
            <person name="LaButti K.M."/>
            <person name="Lechner B.E."/>
            <person name="Liimatainen K."/>
            <person name="Lipzen A."/>
            <person name="Lukacs Z."/>
            <person name="Mihaltcheva S."/>
            <person name="Morgado L.N."/>
            <person name="Niskanen T."/>
            <person name="Noordeloos M.E."/>
            <person name="Ohm R.A."/>
            <person name="Ortiz-Santana B."/>
            <person name="Ovrebo C."/>
            <person name="Racz N."/>
            <person name="Riley R."/>
            <person name="Savchenko A."/>
            <person name="Shiryaev A."/>
            <person name="Soop K."/>
            <person name="Spirin V."/>
            <person name="Szebenyi C."/>
            <person name="Tomsovsky M."/>
            <person name="Tulloss R.E."/>
            <person name="Uehling J."/>
            <person name="Grigoriev I.V."/>
            <person name="Vagvolgyi C."/>
            <person name="Papp T."/>
            <person name="Martin F.M."/>
            <person name="Miettinen O."/>
            <person name="Hibbett D.S."/>
            <person name="Nagy L.G."/>
        </authorList>
    </citation>
    <scope>NUCLEOTIDE SEQUENCE [LARGE SCALE GENOMIC DNA]</scope>
    <source>
        <strain evidence="1 2">NL-1719</strain>
    </source>
</reference>
<accession>A0ACD3B3V3</accession>
<protein>
    <submittedName>
        <fullName evidence="1">Uncharacterized protein</fullName>
    </submittedName>
</protein>
<keyword evidence="2" id="KW-1185">Reference proteome</keyword>
<dbReference type="EMBL" id="ML208283">
    <property type="protein sequence ID" value="TFK72669.1"/>
    <property type="molecule type" value="Genomic_DNA"/>
</dbReference>